<protein>
    <submittedName>
        <fullName evidence="1">Uncharacterized protein</fullName>
    </submittedName>
</protein>
<keyword evidence="2" id="KW-1185">Reference proteome</keyword>
<organism evidence="1 2">
    <name type="scientific">Persea americana</name>
    <name type="common">Avocado</name>
    <dbReference type="NCBI Taxonomy" id="3435"/>
    <lineage>
        <taxon>Eukaryota</taxon>
        <taxon>Viridiplantae</taxon>
        <taxon>Streptophyta</taxon>
        <taxon>Embryophyta</taxon>
        <taxon>Tracheophyta</taxon>
        <taxon>Spermatophyta</taxon>
        <taxon>Magnoliopsida</taxon>
        <taxon>Magnoliidae</taxon>
        <taxon>Laurales</taxon>
        <taxon>Lauraceae</taxon>
        <taxon>Persea</taxon>
    </lineage>
</organism>
<gene>
    <name evidence="1" type="ORF">MRB53_009470</name>
</gene>
<dbReference type="EMBL" id="CM056811">
    <property type="protein sequence ID" value="KAJ8635203.1"/>
    <property type="molecule type" value="Genomic_DNA"/>
</dbReference>
<accession>A0ACC2LPV3</accession>
<comment type="caution">
    <text evidence="1">The sequence shown here is derived from an EMBL/GenBank/DDBJ whole genome shotgun (WGS) entry which is preliminary data.</text>
</comment>
<sequence>MGLKGLQMPCKQGGCGACTVLISFDAAAYANVWSCLMPLCSVDGMHLTTIEGVGSLKTGLSSVQQAIVDHNGAQCGFCTLGMGISKVMLSYRESQVYFIGFSLSPGIVVGNSLLLPYISFTKFQHLGASLMMEV</sequence>
<reference evidence="1 2" key="1">
    <citation type="journal article" date="2022" name="Hortic Res">
        <title>A haplotype resolved chromosomal level avocado genome allows analysis of novel avocado genes.</title>
        <authorList>
            <person name="Nath O."/>
            <person name="Fletcher S.J."/>
            <person name="Hayward A."/>
            <person name="Shaw L.M."/>
            <person name="Masouleh A.K."/>
            <person name="Furtado A."/>
            <person name="Henry R.J."/>
            <person name="Mitter N."/>
        </authorList>
    </citation>
    <scope>NUCLEOTIDE SEQUENCE [LARGE SCALE GENOMIC DNA]</scope>
    <source>
        <strain evidence="2">cv. Hass</strain>
    </source>
</reference>
<evidence type="ECO:0000313" key="1">
    <source>
        <dbReference type="EMBL" id="KAJ8635203.1"/>
    </source>
</evidence>
<dbReference type="Proteomes" id="UP001234297">
    <property type="component" value="Chromosome 3"/>
</dbReference>
<evidence type="ECO:0000313" key="2">
    <source>
        <dbReference type="Proteomes" id="UP001234297"/>
    </source>
</evidence>
<proteinExistence type="predicted"/>
<name>A0ACC2LPV3_PERAE</name>